<reference evidence="3" key="1">
    <citation type="submission" date="2020-12" db="EMBL/GenBank/DDBJ databases">
        <authorList>
            <person name="Iha C."/>
        </authorList>
    </citation>
    <scope>NUCLEOTIDE SEQUENCE</scope>
</reference>
<gene>
    <name evidence="3" type="ORF">OSTQU699_LOCUS808</name>
</gene>
<evidence type="ECO:0000256" key="2">
    <source>
        <dbReference type="SAM" id="MobiDB-lite"/>
    </source>
</evidence>
<sequence>MSFNKANFAVRKWNARHDSLLCSPAASDAPCYGKLREAEWRHARSRHRIKRKAVGEDNETGDPDALSVGDCAGESRGSHWCGVGGAAGLSSAGQDLKLRRHGRERCRCDRITKPSPTRTTETLSDGASHLRLGNAPLEAPSFTPRTNASLEEDLRQQIQELRDEFRRLYGFVVDGAVGSGNASTALNSCGKAETQARAPGPSTRLPAAPQPAVGAHPPAPAPASRRSSSPAHRRAVEFPIGGQALAPAADPSHFSPRGSIPGRSRDRLCESPSGEPWDRQLIGGPPPVEEECESPVPSAGDVMDASVDPFATNDGAGPLEGGGEAEEARQANETLLTLLDRERRNSEGLRERLKRAEMDALEVATKYEVELDNSKMNQLALKTRCVQLQSESTFSEVFEKYEREVEKLQQEIQRLDEENFCLARKLADSEVSKQRPSA</sequence>
<evidence type="ECO:0000256" key="1">
    <source>
        <dbReference type="SAM" id="Coils"/>
    </source>
</evidence>
<dbReference type="Proteomes" id="UP000708148">
    <property type="component" value="Unassembled WGS sequence"/>
</dbReference>
<comment type="caution">
    <text evidence="3">The sequence shown here is derived from an EMBL/GenBank/DDBJ whole genome shotgun (WGS) entry which is preliminary data.</text>
</comment>
<keyword evidence="1" id="KW-0175">Coiled coil</keyword>
<accession>A0A8S1IMC5</accession>
<dbReference type="AlphaFoldDB" id="A0A8S1IMC5"/>
<evidence type="ECO:0000313" key="4">
    <source>
        <dbReference type="Proteomes" id="UP000708148"/>
    </source>
</evidence>
<organism evidence="3 4">
    <name type="scientific">Ostreobium quekettii</name>
    <dbReference type="NCBI Taxonomy" id="121088"/>
    <lineage>
        <taxon>Eukaryota</taxon>
        <taxon>Viridiplantae</taxon>
        <taxon>Chlorophyta</taxon>
        <taxon>core chlorophytes</taxon>
        <taxon>Ulvophyceae</taxon>
        <taxon>TCBD clade</taxon>
        <taxon>Bryopsidales</taxon>
        <taxon>Ostreobineae</taxon>
        <taxon>Ostreobiaceae</taxon>
        <taxon>Ostreobium</taxon>
    </lineage>
</organism>
<name>A0A8S1IMC5_9CHLO</name>
<feature type="region of interest" description="Disordered" evidence="2">
    <location>
        <begin position="183"/>
        <end position="281"/>
    </location>
</feature>
<feature type="coiled-coil region" evidence="1">
    <location>
        <begin position="391"/>
        <end position="425"/>
    </location>
</feature>
<feature type="coiled-coil region" evidence="1">
    <location>
        <begin position="325"/>
        <end position="359"/>
    </location>
</feature>
<proteinExistence type="predicted"/>
<protein>
    <submittedName>
        <fullName evidence="3">Uncharacterized protein</fullName>
    </submittedName>
</protein>
<feature type="compositionally biased region" description="Low complexity" evidence="2">
    <location>
        <begin position="206"/>
        <end position="230"/>
    </location>
</feature>
<dbReference type="EMBL" id="CAJHUC010000344">
    <property type="protein sequence ID" value="CAD7695447.1"/>
    <property type="molecule type" value="Genomic_DNA"/>
</dbReference>
<dbReference type="OrthoDB" id="568026at2759"/>
<keyword evidence="4" id="KW-1185">Reference proteome</keyword>
<evidence type="ECO:0000313" key="3">
    <source>
        <dbReference type="EMBL" id="CAD7695447.1"/>
    </source>
</evidence>